<dbReference type="RefSeq" id="WP_290195904.1">
    <property type="nucleotide sequence ID" value="NZ_CP047654.1"/>
</dbReference>
<comment type="similarity">
    <text evidence="2">Belongs to the CPA3 antiporters (TC 2.A.63) subunit E family.</text>
</comment>
<proteinExistence type="inferred from homology"/>
<evidence type="ECO:0000256" key="2">
    <source>
        <dbReference type="ARBA" id="ARBA00006228"/>
    </source>
</evidence>
<evidence type="ECO:0000256" key="6">
    <source>
        <dbReference type="ARBA" id="ARBA00023136"/>
    </source>
</evidence>
<keyword evidence="5 7" id="KW-1133">Transmembrane helix</keyword>
<evidence type="ECO:0000256" key="1">
    <source>
        <dbReference type="ARBA" id="ARBA00004651"/>
    </source>
</evidence>
<dbReference type="Proteomes" id="UP001180840">
    <property type="component" value="Unassembled WGS sequence"/>
</dbReference>
<evidence type="ECO:0000256" key="7">
    <source>
        <dbReference type="SAM" id="Phobius"/>
    </source>
</evidence>
<feature type="transmembrane region" description="Helical" evidence="7">
    <location>
        <begin position="9"/>
        <end position="28"/>
    </location>
</feature>
<keyword evidence="3" id="KW-1003">Cell membrane</keyword>
<dbReference type="NCBIfam" id="NF006521">
    <property type="entry name" value="PRK08965.1-5"/>
    <property type="match status" value="1"/>
</dbReference>
<evidence type="ECO:0000256" key="5">
    <source>
        <dbReference type="ARBA" id="ARBA00022989"/>
    </source>
</evidence>
<gene>
    <name evidence="8" type="ORF">J2S39_002005</name>
</gene>
<comment type="caution">
    <text evidence="8">The sequence shown here is derived from an EMBL/GenBank/DDBJ whole genome shotgun (WGS) entry which is preliminary data.</text>
</comment>
<keyword evidence="9" id="KW-1185">Reference proteome</keyword>
<reference evidence="8" key="1">
    <citation type="submission" date="2023-07" db="EMBL/GenBank/DDBJ databases">
        <title>Sequencing the genomes of 1000 actinobacteria strains.</title>
        <authorList>
            <person name="Klenk H.-P."/>
        </authorList>
    </citation>
    <scope>NUCLEOTIDE SEQUENCE</scope>
    <source>
        <strain evidence="8">DSM 107476</strain>
    </source>
</reference>
<sequence>MLQGFRNRFHFPFFVWIILMWTLLMGEISWANTFGGAAVALIVMLALPLPATPTKGIRISWGRLLLFGLIWLRDLAVASVKVGWLAIRPQEPPKTAILTVPMRVSNDLVLAFATAAYNLQPGGSVSDIDIANRLWTIHVLDADDESDIKREIDNVLTLERRMIDIFEGGK</sequence>
<dbReference type="Pfam" id="PF01899">
    <property type="entry name" value="MNHE"/>
    <property type="match status" value="1"/>
</dbReference>
<evidence type="ECO:0000313" key="9">
    <source>
        <dbReference type="Proteomes" id="UP001180840"/>
    </source>
</evidence>
<feature type="transmembrane region" description="Helical" evidence="7">
    <location>
        <begin position="34"/>
        <end position="52"/>
    </location>
</feature>
<name>A0ABU1ZZI9_9CORY</name>
<protein>
    <submittedName>
        <fullName evidence="8">Multicomponent Na+:H+ antiporter subunit E</fullName>
    </submittedName>
</protein>
<evidence type="ECO:0000256" key="3">
    <source>
        <dbReference type="ARBA" id="ARBA00022475"/>
    </source>
</evidence>
<dbReference type="PANTHER" id="PTHR34584">
    <property type="entry name" value="NA(+)/H(+) ANTIPORTER SUBUNIT E1"/>
    <property type="match status" value="1"/>
</dbReference>
<dbReference type="EMBL" id="JAVDXZ010000001">
    <property type="protein sequence ID" value="MDR7330329.1"/>
    <property type="molecule type" value="Genomic_DNA"/>
</dbReference>
<evidence type="ECO:0000313" key="8">
    <source>
        <dbReference type="EMBL" id="MDR7330329.1"/>
    </source>
</evidence>
<accession>A0ABU1ZZI9</accession>
<keyword evidence="4 7" id="KW-0812">Transmembrane</keyword>
<organism evidence="8 9">
    <name type="scientific">Corynebacterium guangdongense</name>
    <dbReference type="NCBI Taxonomy" id="1783348"/>
    <lineage>
        <taxon>Bacteria</taxon>
        <taxon>Bacillati</taxon>
        <taxon>Actinomycetota</taxon>
        <taxon>Actinomycetes</taxon>
        <taxon>Mycobacteriales</taxon>
        <taxon>Corynebacteriaceae</taxon>
        <taxon>Corynebacterium</taxon>
    </lineage>
</organism>
<dbReference type="PANTHER" id="PTHR34584:SF1">
    <property type="entry name" value="NA(+)_H(+) ANTIPORTER SUBUNIT E1"/>
    <property type="match status" value="1"/>
</dbReference>
<keyword evidence="6 7" id="KW-0472">Membrane</keyword>
<evidence type="ECO:0000256" key="4">
    <source>
        <dbReference type="ARBA" id="ARBA00022692"/>
    </source>
</evidence>
<dbReference type="InterPro" id="IPR002758">
    <property type="entry name" value="Cation_antiport_E"/>
</dbReference>
<comment type="subcellular location">
    <subcellularLocation>
        <location evidence="1">Cell membrane</location>
        <topology evidence="1">Multi-pass membrane protein</topology>
    </subcellularLocation>
</comment>